<keyword evidence="2" id="KW-1185">Reference proteome</keyword>
<protein>
    <submittedName>
        <fullName evidence="1">Uncharacterized protein</fullName>
    </submittedName>
</protein>
<evidence type="ECO:0000313" key="1">
    <source>
        <dbReference type="EMBL" id="CAK9253548.1"/>
    </source>
</evidence>
<gene>
    <name evidence="1" type="ORF">CSSPJE1EN1_LOCUS28926</name>
</gene>
<accession>A0ABP0VGH7</accession>
<comment type="caution">
    <text evidence="1">The sequence shown here is derived from an EMBL/GenBank/DDBJ whole genome shotgun (WGS) entry which is preliminary data.</text>
</comment>
<dbReference type="Proteomes" id="UP001497444">
    <property type="component" value="Unassembled WGS sequence"/>
</dbReference>
<proteinExistence type="predicted"/>
<name>A0ABP0VGH7_9BRYO</name>
<evidence type="ECO:0000313" key="2">
    <source>
        <dbReference type="Proteomes" id="UP001497444"/>
    </source>
</evidence>
<dbReference type="EMBL" id="CAXAQS010000891">
    <property type="protein sequence ID" value="CAK9253548.1"/>
    <property type="molecule type" value="Genomic_DNA"/>
</dbReference>
<sequence>MNMNIEEEVLPSSHAASLVNFIPSPIGSITLRNGTERIRKLENKTIVDVIPYAKKDGSESFFYVSQTYVKIEGYSQLVQAGNVLTFTKNMGAFGKYLVPQNKMSVVSDKGVFDRTIVSSRVDLENVWHLEFDLSVDSGVIGNVTALYFYRAQLYSELDKMLFSFIPVYKLRGFMCMNRMLFCTGADPLQLYDDQADAVSPLVQVVPLKIKVSGNYFAFDHQASYNLNPHVEVEQDGIFYKLTNIDAQTFQLEDSEGGKPNVDQLVNFRVYPPYSAFCTVLGGRLWFLGEGGISQDFKPRDEAMKASYSYDLNRLDSFLNPRTGLISYIDLSGIVNEADSLDRIEEFFGYLAFFGKKNIYLYSGIYPDQEGAFAFSRRLSVGLYHPDLLQKVARDMIFVSQGGMKKLSTQDVLEKVSVEDINGLDFFIRDCQSVKNHQIYLRCSSVFYENTRQLLFKTGQEETLVMSVFNERYSPYLYSGDFRKCASIAQGRDCVYLCLGEDILCYQEEVENTTDAVSGFIPFVWKTPTLSFQGKTFAVQKLIFNAESDPEFSIGLKSNKSDLSIEVSGISGLTGRNLTMAKSISLESFGDFIQGFTLKRVNNYGILQSIEFVQSLKLLMRKASFCAWYGSPNSDLFTRNQIQRKPIPPLGLDNLALWTSDALQDLNQTIAGINREKIGVEGQKQQLLYFSDDEGTLQAISLQDLINSLLAPLALDGSNIGEETIYGASLRKNTLKKDNYGLQSIETEAIKDLAVTASKLAGDVPFSKFVKPTTASVIGGTTTAGGSWYEETVGDYQVVSKKPGNNGTKSVDLSYLWDHAPNTFDGGKLDPASIDGSIAMMSNKTPLATMKSTGTAASVICGRTTDQKFTEVALGNLQVISKVTNGTSPSAVNLSTIFNNEGGTPYNGSQLTDGSVPQKKINSYKQFAPFCMGSVNADMSLNKSLNVQAITKNGTGLYRIAFTTAAGDANYVCLPVVNDGSGATAVVYDKSTQAVVVRTMNLSGVNVDAGFDFEIKSCGNEPDMPQMAPAPEPFKFGSFRDLLNNVEVVQTTGADGKEHFVQKMIKPDNPVIERFLEEAKNSIGGLIRDISVVARENPRLVAPFQGFVNEVSTLNDQDLADWTNSVRPEDFRELKDNLIRTNTFLNNENWDHYDHQLELDLTARGLADSTTANEKRALAMRERSISNDVIRNNAEMVGDQMVNSDLARKQTLYQGRSAGRRRAADIAGQQYGLEQQEVDRNLMGRDDRMNKLMTILGLHQNVINEDINKKRGANIAPVVLQAQDAIAGKQQNAWAQNENNKINNYQIGMQKYQADNALTGNIFSGLATAGAAYMTGGTSLLPSLAGGNASQWLINNARRSAGV</sequence>
<reference evidence="1" key="1">
    <citation type="submission" date="2024-02" db="EMBL/GenBank/DDBJ databases">
        <authorList>
            <consortium name="ELIXIR-Norway"/>
            <consortium name="Elixir Norway"/>
        </authorList>
    </citation>
    <scope>NUCLEOTIDE SEQUENCE</scope>
</reference>
<organism evidence="1 2">
    <name type="scientific">Sphagnum jensenii</name>
    <dbReference type="NCBI Taxonomy" id="128206"/>
    <lineage>
        <taxon>Eukaryota</taxon>
        <taxon>Viridiplantae</taxon>
        <taxon>Streptophyta</taxon>
        <taxon>Embryophyta</taxon>
        <taxon>Bryophyta</taxon>
        <taxon>Sphagnophytina</taxon>
        <taxon>Sphagnopsida</taxon>
        <taxon>Sphagnales</taxon>
        <taxon>Sphagnaceae</taxon>
        <taxon>Sphagnum</taxon>
    </lineage>
</organism>